<evidence type="ECO:0000256" key="1">
    <source>
        <dbReference type="SAM" id="Phobius"/>
    </source>
</evidence>
<keyword evidence="1" id="KW-0812">Transmembrane</keyword>
<evidence type="ECO:0000313" key="4">
    <source>
        <dbReference type="Proteomes" id="UP000027661"/>
    </source>
</evidence>
<dbReference type="Pfam" id="PF06713">
    <property type="entry name" value="bPH_4"/>
    <property type="match status" value="1"/>
</dbReference>
<feature type="transmembrane region" description="Helical" evidence="1">
    <location>
        <begin position="12"/>
        <end position="29"/>
    </location>
</feature>
<dbReference type="EMBL" id="JNHM01000031">
    <property type="protein sequence ID" value="KDS53244.1"/>
    <property type="molecule type" value="Genomic_DNA"/>
</dbReference>
<evidence type="ECO:0000259" key="2">
    <source>
        <dbReference type="Pfam" id="PF06713"/>
    </source>
</evidence>
<protein>
    <recommendedName>
        <fullName evidence="2">Uncharacterized protein YyaB-like PH domain-containing protein</fullName>
    </recommendedName>
</protein>
<accession>A0A069SFS1</accession>
<dbReference type="Proteomes" id="UP000027661">
    <property type="component" value="Unassembled WGS sequence"/>
</dbReference>
<dbReference type="RefSeq" id="WP_008666544.1">
    <property type="nucleotide sequence ID" value="NZ_JNHM01000031.1"/>
</dbReference>
<keyword evidence="1" id="KW-0472">Membrane</keyword>
<reference evidence="3 4" key="1">
    <citation type="submission" date="2014-04" db="EMBL/GenBank/DDBJ databases">
        <authorList>
            <person name="Sears C."/>
            <person name="Carroll K."/>
            <person name="Sack B.R."/>
            <person name="Qadri F."/>
            <person name="Myers L.L."/>
            <person name="Chung G.-T."/>
            <person name="Escheverria P."/>
            <person name="Fraser C.M."/>
            <person name="Sadzewicz L."/>
            <person name="Shefchek K.A."/>
            <person name="Tallon L."/>
            <person name="Das S.P."/>
            <person name="Daugherty S."/>
            <person name="Mongodin E.F."/>
        </authorList>
    </citation>
    <scope>NUCLEOTIDE SEQUENCE [LARGE SCALE GENOMIC DNA]</scope>
    <source>
        <strain evidence="3 4">3975 RP4</strain>
    </source>
</reference>
<feature type="transmembrane region" description="Helical" evidence="1">
    <location>
        <begin position="35"/>
        <end position="51"/>
    </location>
</feature>
<dbReference type="AlphaFoldDB" id="A0A069SFS1"/>
<proteinExistence type="predicted"/>
<dbReference type="GO" id="GO:0030153">
    <property type="term" value="P:bacteriocin immunity"/>
    <property type="evidence" value="ECO:0007669"/>
    <property type="project" value="InterPro"/>
</dbReference>
<evidence type="ECO:0000313" key="3">
    <source>
        <dbReference type="EMBL" id="KDS53244.1"/>
    </source>
</evidence>
<organism evidence="3 4">
    <name type="scientific">Phocaeicola vulgatus str. 3975 RP4</name>
    <dbReference type="NCBI Taxonomy" id="1339352"/>
    <lineage>
        <taxon>Bacteria</taxon>
        <taxon>Pseudomonadati</taxon>
        <taxon>Bacteroidota</taxon>
        <taxon>Bacteroidia</taxon>
        <taxon>Bacteroidales</taxon>
        <taxon>Bacteroidaceae</taxon>
        <taxon>Phocaeicola</taxon>
    </lineage>
</organism>
<dbReference type="InterPro" id="IPR009589">
    <property type="entry name" value="PH_YyaB-like"/>
</dbReference>
<keyword evidence="1" id="KW-1133">Transmembrane helix</keyword>
<sequence length="137" mass="15716">MEQVFKTKRARRWWIIIVSLVVLIIFLNVYLEQSWAFSALGGIIISVLMFYSQSKTIYIVKDNGVLEIKPGWGNRICVDGIRKVSYNPNAIGMQKVKIEHAQGFVMINPDKPLEFVEALREIDPNLSVEGFEQIKTN</sequence>
<name>A0A069SFS1_PHOVU</name>
<feature type="domain" description="Uncharacterized protein YyaB-like PH" evidence="2">
    <location>
        <begin position="56"/>
        <end position="122"/>
    </location>
</feature>
<dbReference type="PATRIC" id="fig|1339352.3.peg.2451"/>
<dbReference type="GeneID" id="5302076"/>
<gene>
    <name evidence="3" type="ORF">M099_2554</name>
</gene>
<comment type="caution">
    <text evidence="3">The sequence shown here is derived from an EMBL/GenBank/DDBJ whole genome shotgun (WGS) entry which is preliminary data.</text>
</comment>